<dbReference type="PROSITE" id="PS00232">
    <property type="entry name" value="CADHERIN_1"/>
    <property type="match status" value="3"/>
</dbReference>
<dbReference type="PROSITE" id="PS50268">
    <property type="entry name" value="CADHERIN_2"/>
    <property type="match status" value="9"/>
</dbReference>
<keyword evidence="5" id="KW-0677">Repeat</keyword>
<dbReference type="InterPro" id="IPR039808">
    <property type="entry name" value="Cadherin"/>
</dbReference>
<dbReference type="SMART" id="SM00112">
    <property type="entry name" value="CA"/>
    <property type="match status" value="9"/>
</dbReference>
<feature type="domain" description="Cadherin" evidence="14">
    <location>
        <begin position="402"/>
        <end position="515"/>
    </location>
</feature>
<dbReference type="InterPro" id="IPR002126">
    <property type="entry name" value="Cadherin-like_dom"/>
</dbReference>
<keyword evidence="4 13" id="KW-0732">Signal</keyword>
<dbReference type="FunFam" id="2.60.40.60:FF:000047">
    <property type="entry name" value="protocadherin-15 isoform X1"/>
    <property type="match status" value="1"/>
</dbReference>
<gene>
    <name evidence="15" type="ORF">AAFF_G00136080</name>
</gene>
<feature type="domain" description="Cadherin" evidence="14">
    <location>
        <begin position="284"/>
        <end position="401"/>
    </location>
</feature>
<keyword evidence="8" id="KW-1133">Transmembrane helix</keyword>
<dbReference type="GO" id="GO:0008013">
    <property type="term" value="F:beta-catenin binding"/>
    <property type="evidence" value="ECO:0007669"/>
    <property type="project" value="TreeGrafter"/>
</dbReference>
<dbReference type="GO" id="GO:0009653">
    <property type="term" value="P:anatomical structure morphogenesis"/>
    <property type="evidence" value="ECO:0007669"/>
    <property type="project" value="UniProtKB-ARBA"/>
</dbReference>
<evidence type="ECO:0000256" key="7">
    <source>
        <dbReference type="ARBA" id="ARBA00022889"/>
    </source>
</evidence>
<feature type="domain" description="Cadherin" evidence="14">
    <location>
        <begin position="826"/>
        <end position="932"/>
    </location>
</feature>
<dbReference type="Gene3D" id="2.60.40.60">
    <property type="entry name" value="Cadherins"/>
    <property type="match status" value="8"/>
</dbReference>
<dbReference type="GO" id="GO:0050957">
    <property type="term" value="P:equilibrioception"/>
    <property type="evidence" value="ECO:0007669"/>
    <property type="project" value="UniProtKB-ARBA"/>
</dbReference>
<dbReference type="GO" id="GO:0005509">
    <property type="term" value="F:calcium ion binding"/>
    <property type="evidence" value="ECO:0007669"/>
    <property type="project" value="UniProtKB-UniRule"/>
</dbReference>
<dbReference type="InterPro" id="IPR030718">
    <property type="entry name" value="EC_dom_sf"/>
</dbReference>
<dbReference type="SUPFAM" id="SSF49313">
    <property type="entry name" value="Cadherin-like"/>
    <property type="match status" value="8"/>
</dbReference>
<evidence type="ECO:0000256" key="4">
    <source>
        <dbReference type="ARBA" id="ARBA00022729"/>
    </source>
</evidence>
<keyword evidence="2" id="KW-1003">Cell membrane</keyword>
<dbReference type="EMBL" id="JAINUG010000198">
    <property type="protein sequence ID" value="KAJ8388237.1"/>
    <property type="molecule type" value="Genomic_DNA"/>
</dbReference>
<dbReference type="GO" id="GO:0032420">
    <property type="term" value="C:stereocilium"/>
    <property type="evidence" value="ECO:0007669"/>
    <property type="project" value="InterPro"/>
</dbReference>
<dbReference type="FunFam" id="2.60.40.60:FF:000048">
    <property type="entry name" value="protocadherin-15 isoform X1"/>
    <property type="match status" value="1"/>
</dbReference>
<dbReference type="AlphaFoldDB" id="A0AAD7RQF1"/>
<dbReference type="Pfam" id="PF00028">
    <property type="entry name" value="Cadherin"/>
    <property type="match status" value="7"/>
</dbReference>
<dbReference type="GO" id="GO:0007156">
    <property type="term" value="P:homophilic cell adhesion via plasma membrane adhesion molecules"/>
    <property type="evidence" value="ECO:0007669"/>
    <property type="project" value="InterPro"/>
</dbReference>
<dbReference type="FunFam" id="2.60.40.60:FF:000057">
    <property type="entry name" value="protocadherin-15 isoform X1"/>
    <property type="match status" value="1"/>
</dbReference>
<dbReference type="InterPro" id="IPR020894">
    <property type="entry name" value="Cadherin_CS"/>
</dbReference>
<name>A0AAD7RQF1_9TELE</name>
<dbReference type="FunFam" id="2.60.40.60:FF:000092">
    <property type="entry name" value="Protocadherin 8"/>
    <property type="match status" value="1"/>
</dbReference>
<dbReference type="FunFam" id="2.60.40.60:FF:000050">
    <property type="entry name" value="protocadherin-15 isoform X1"/>
    <property type="match status" value="1"/>
</dbReference>
<feature type="domain" description="Cadherin" evidence="14">
    <location>
        <begin position="516"/>
        <end position="622"/>
    </location>
</feature>
<dbReference type="CDD" id="cd11304">
    <property type="entry name" value="Cadherin_repeat"/>
    <property type="match status" value="9"/>
</dbReference>
<dbReference type="InterPro" id="IPR041149">
    <property type="entry name" value="EC_dom"/>
</dbReference>
<dbReference type="GO" id="GO:0045296">
    <property type="term" value="F:cadherin binding"/>
    <property type="evidence" value="ECO:0007669"/>
    <property type="project" value="TreeGrafter"/>
</dbReference>
<dbReference type="GO" id="GO:0048839">
    <property type="term" value="P:inner ear development"/>
    <property type="evidence" value="ECO:0007669"/>
    <property type="project" value="InterPro"/>
</dbReference>
<evidence type="ECO:0000313" key="16">
    <source>
        <dbReference type="Proteomes" id="UP001221898"/>
    </source>
</evidence>
<dbReference type="FunFam" id="2.60.40.60:FF:000070">
    <property type="entry name" value="protocadherin-15 isoform X1"/>
    <property type="match status" value="1"/>
</dbReference>
<keyword evidence="3" id="KW-0812">Transmembrane</keyword>
<organism evidence="15 16">
    <name type="scientific">Aldrovandia affinis</name>
    <dbReference type="NCBI Taxonomy" id="143900"/>
    <lineage>
        <taxon>Eukaryota</taxon>
        <taxon>Metazoa</taxon>
        <taxon>Chordata</taxon>
        <taxon>Craniata</taxon>
        <taxon>Vertebrata</taxon>
        <taxon>Euteleostomi</taxon>
        <taxon>Actinopterygii</taxon>
        <taxon>Neopterygii</taxon>
        <taxon>Teleostei</taxon>
        <taxon>Notacanthiformes</taxon>
        <taxon>Halosauridae</taxon>
        <taxon>Aldrovandia</taxon>
    </lineage>
</organism>
<evidence type="ECO:0000256" key="5">
    <source>
        <dbReference type="ARBA" id="ARBA00022737"/>
    </source>
</evidence>
<feature type="domain" description="Cadherin" evidence="14">
    <location>
        <begin position="154"/>
        <end position="271"/>
    </location>
</feature>
<feature type="domain" description="Cadherin" evidence="14">
    <location>
        <begin position="933"/>
        <end position="1041"/>
    </location>
</feature>
<evidence type="ECO:0000256" key="6">
    <source>
        <dbReference type="ARBA" id="ARBA00022837"/>
    </source>
</evidence>
<evidence type="ECO:0000256" key="8">
    <source>
        <dbReference type="ARBA" id="ARBA00022989"/>
    </source>
</evidence>
<evidence type="ECO:0000259" key="14">
    <source>
        <dbReference type="PROSITE" id="PS50268"/>
    </source>
</evidence>
<evidence type="ECO:0000313" key="15">
    <source>
        <dbReference type="EMBL" id="KAJ8388237.1"/>
    </source>
</evidence>
<sequence length="1093" mass="120564">MRQGSWVFRWLGTGIGLLSLITHSWSQDNTEDWQYEECKLSRTGPPATIVAIDEESPNGTVLVEYMQINGRAQDPDRTISLSLRDNYDHWVILDSLRQRLFLNSTGRVLDRDPPTSIHSIVVQIQCTNELVGTVILHEVRIVVRDRNDNTPRFQQPRYYVAINELTPIGTTIFTGFSGNNGATDIDDGPNGQIEYVIQYNPKDPSSNRTFSIPLTLAGAVLLSERLNYEERTRYLIVVHANDRAPYPYSRRTATATLTVDVLDGDDLGPMFLPCSLVNNTRDCSPLTYRAVVPELTNPSRINPMNVTPSIRAVDQDRNIQPPSDRPGILYSILVGKPENYAEFFSLNRTTAELRVLKPIRRDQYHTFDLVIKAEQDNGHPLPAFASLHIEVLDENNHAPFFQLSSYQGFVIESAPVGTTISNNASLTTPLRIIALDKDIEETKDPLVSITLDDFNAIFRVTPSGIIRHLILLKPVDREVKQTYTFTMVASDGVQESFPVTVHILVIDANDNTPSFSNVSYNVDVFTDMQPGEAVLQLTALDADEGSNGLITYEILAGALGDFVIDSQSGLLKVAPDTVLTVGRSYALTVKAADGAPAYQRRSSITTVYIEVLPPNNQSPPRFPLTVYSLEVSEAMRIGAILLNLQAIDREKDPITYLIQNGDPENTFNLSDSTGLLTLGKPLDWEILDHYTLIITASDGNAGGTSTATVNIVVTDVNDNDPVFDPSLPTNFTVLEEEANVFVGQVKAFDPDAGANGQVRYRLVNHFALFRINANGSIFTAVPLDRETRAHYDLIVEAMDGAVDPRRTTITLSVQVLDIDDNSPVFSQASYTVNLPENSPIGTIFLQLSAVDADLGSNVTYNIRTEEARELFSIDPLTGELSVLQALDFEELAATGATYSFVVEALDSAGEMPPGMATVTVKIQDMNDYSPVFSQPLYRGMVAPDAGKGTLIAIVFADDQDPPGTAASRVRYRVDLEQSPYSGSIFEVEEDSGRVITKVNLNEEPSVTFRLVVIAYDDGEPVKLSRSVVEITVLQPSIIPIFTEEEYSGAVGLKARPICLRYLRMKHPLSSLRALNNKSSAQLSQGIRKYPKAD</sequence>
<proteinExistence type="predicted"/>
<dbReference type="GO" id="GO:0007605">
    <property type="term" value="P:sensory perception of sound"/>
    <property type="evidence" value="ECO:0007669"/>
    <property type="project" value="InterPro"/>
</dbReference>
<evidence type="ECO:0000256" key="2">
    <source>
        <dbReference type="ARBA" id="ARBA00022475"/>
    </source>
</evidence>
<dbReference type="FunFam" id="2.60.40.60:FF:000033">
    <property type="entry name" value="FAT atypical cadherin 1"/>
    <property type="match status" value="1"/>
</dbReference>
<feature type="domain" description="Cadherin" evidence="14">
    <location>
        <begin position="742"/>
        <end position="825"/>
    </location>
</feature>
<evidence type="ECO:0000256" key="12">
    <source>
        <dbReference type="PROSITE-ProRule" id="PRU00043"/>
    </source>
</evidence>
<dbReference type="Gene3D" id="2.60.40.3430">
    <property type="match status" value="1"/>
</dbReference>
<evidence type="ECO:0000256" key="10">
    <source>
        <dbReference type="ARBA" id="ARBA00023157"/>
    </source>
</evidence>
<dbReference type="PANTHER" id="PTHR24027:SF438">
    <property type="entry name" value="CADHERIN 23"/>
    <property type="match status" value="1"/>
</dbReference>
<dbReference type="GO" id="GO:0050953">
    <property type="term" value="P:sensory perception of light stimulus"/>
    <property type="evidence" value="ECO:0007669"/>
    <property type="project" value="UniProtKB-ARBA"/>
</dbReference>
<feature type="chain" id="PRO_5042100931" description="Protocadherin-15" evidence="13">
    <location>
        <begin position="27"/>
        <end position="1093"/>
    </location>
</feature>
<evidence type="ECO:0000256" key="11">
    <source>
        <dbReference type="ARBA" id="ARBA00072302"/>
    </source>
</evidence>
<dbReference type="PRINTS" id="PR00205">
    <property type="entry name" value="CADHERIN"/>
</dbReference>
<evidence type="ECO:0000256" key="13">
    <source>
        <dbReference type="SAM" id="SignalP"/>
    </source>
</evidence>
<keyword evidence="6 12" id="KW-0106">Calcium</keyword>
<dbReference type="Pfam" id="PF18432">
    <property type="entry name" value="ECD"/>
    <property type="match status" value="1"/>
</dbReference>
<dbReference type="FunFam" id="2.60.40.3430:FF:000001">
    <property type="entry name" value="protocadherin-15 isoform X1"/>
    <property type="match status" value="1"/>
</dbReference>
<dbReference type="Proteomes" id="UP001221898">
    <property type="component" value="Unassembled WGS sequence"/>
</dbReference>
<dbReference type="GO" id="GO:0016477">
    <property type="term" value="P:cell migration"/>
    <property type="evidence" value="ECO:0007669"/>
    <property type="project" value="TreeGrafter"/>
</dbReference>
<protein>
    <recommendedName>
        <fullName evidence="11">Protocadherin-15</fullName>
    </recommendedName>
</protein>
<feature type="domain" description="Cadherin" evidence="14">
    <location>
        <begin position="44"/>
        <end position="153"/>
    </location>
</feature>
<keyword evidence="16" id="KW-1185">Reference proteome</keyword>
<evidence type="ECO:0000256" key="3">
    <source>
        <dbReference type="ARBA" id="ARBA00022692"/>
    </source>
</evidence>
<feature type="signal peptide" evidence="13">
    <location>
        <begin position="1"/>
        <end position="26"/>
    </location>
</feature>
<evidence type="ECO:0000256" key="9">
    <source>
        <dbReference type="ARBA" id="ARBA00023136"/>
    </source>
</evidence>
<feature type="domain" description="Cadherin" evidence="14">
    <location>
        <begin position="623"/>
        <end position="723"/>
    </location>
</feature>
<dbReference type="PANTHER" id="PTHR24027">
    <property type="entry name" value="CADHERIN-23"/>
    <property type="match status" value="1"/>
</dbReference>
<dbReference type="GO" id="GO:0016342">
    <property type="term" value="C:catenin complex"/>
    <property type="evidence" value="ECO:0007669"/>
    <property type="project" value="TreeGrafter"/>
</dbReference>
<evidence type="ECO:0000256" key="1">
    <source>
        <dbReference type="ARBA" id="ARBA00004251"/>
    </source>
</evidence>
<dbReference type="GO" id="GO:0001750">
    <property type="term" value="C:photoreceptor outer segment"/>
    <property type="evidence" value="ECO:0007669"/>
    <property type="project" value="UniProtKB-ARBA"/>
</dbReference>
<keyword evidence="9" id="KW-0472">Membrane</keyword>
<dbReference type="InterPro" id="IPR015919">
    <property type="entry name" value="Cadherin-like_sf"/>
</dbReference>
<keyword evidence="7" id="KW-0130">Cell adhesion</keyword>
<comment type="subcellular location">
    <subcellularLocation>
        <location evidence="1">Cell membrane</location>
        <topology evidence="1">Single-pass type I membrane protein</topology>
    </subcellularLocation>
</comment>
<reference evidence="15" key="1">
    <citation type="journal article" date="2023" name="Science">
        <title>Genome structures resolve the early diversification of teleost fishes.</title>
        <authorList>
            <person name="Parey E."/>
            <person name="Louis A."/>
            <person name="Montfort J."/>
            <person name="Bouchez O."/>
            <person name="Roques C."/>
            <person name="Iampietro C."/>
            <person name="Lluch J."/>
            <person name="Castinel A."/>
            <person name="Donnadieu C."/>
            <person name="Desvignes T."/>
            <person name="Floi Bucao C."/>
            <person name="Jouanno E."/>
            <person name="Wen M."/>
            <person name="Mejri S."/>
            <person name="Dirks R."/>
            <person name="Jansen H."/>
            <person name="Henkel C."/>
            <person name="Chen W.J."/>
            <person name="Zahm M."/>
            <person name="Cabau C."/>
            <person name="Klopp C."/>
            <person name="Thompson A.W."/>
            <person name="Robinson-Rechavi M."/>
            <person name="Braasch I."/>
            <person name="Lecointre G."/>
            <person name="Bobe J."/>
            <person name="Postlethwait J.H."/>
            <person name="Berthelot C."/>
            <person name="Roest Crollius H."/>
            <person name="Guiguen Y."/>
        </authorList>
    </citation>
    <scope>NUCLEOTIDE SEQUENCE</scope>
    <source>
        <strain evidence="15">NC1722</strain>
    </source>
</reference>
<keyword evidence="10" id="KW-1015">Disulfide bond</keyword>
<accession>A0AAD7RQF1</accession>
<comment type="caution">
    <text evidence="15">The sequence shown here is derived from an EMBL/GenBank/DDBJ whole genome shotgun (WGS) entry which is preliminary data.</text>
</comment>